<name>A0A1M6P8P5_9FLAO</name>
<protein>
    <recommendedName>
        <fullName evidence="2">DUF6759 domain-containing protein</fullName>
    </recommendedName>
</protein>
<reference evidence="4" key="1">
    <citation type="submission" date="2016-11" db="EMBL/GenBank/DDBJ databases">
        <authorList>
            <person name="Varghese N."/>
            <person name="Submissions S."/>
        </authorList>
    </citation>
    <scope>NUCLEOTIDE SEQUENCE [LARGE SCALE GENOMIC DNA]</scope>
    <source>
        <strain evidence="4">DSM 18016</strain>
    </source>
</reference>
<feature type="signal peptide" evidence="1">
    <location>
        <begin position="1"/>
        <end position="18"/>
    </location>
</feature>
<evidence type="ECO:0000256" key="1">
    <source>
        <dbReference type="SAM" id="SignalP"/>
    </source>
</evidence>
<sequence>MCKAYLLILSSFFLTSCASSVIPEPVIVKSNSDLILKTDSIKSAPAKIALENQALTILNQLFNTDVANNKMVLMISNESDCDFVMNIAGTKSYSLPVATNKTESIVLEQGEYQMTSEVCNTSYRAFKNFFQNTQLSIRHRLIKPHDSTVVNQQ</sequence>
<dbReference type="EMBL" id="FRAM01000001">
    <property type="protein sequence ID" value="SHK04272.1"/>
    <property type="molecule type" value="Genomic_DNA"/>
</dbReference>
<evidence type="ECO:0000313" key="4">
    <source>
        <dbReference type="Proteomes" id="UP000184498"/>
    </source>
</evidence>
<dbReference type="STRING" id="216903.SAMN05444371_0929"/>
<proteinExistence type="predicted"/>
<feature type="domain" description="DUF6759" evidence="2">
    <location>
        <begin position="51"/>
        <end position="138"/>
    </location>
</feature>
<accession>A0A1M6P8P5</accession>
<organism evidence="3 4">
    <name type="scientific">Epilithonimonas mollis</name>
    <dbReference type="NCBI Taxonomy" id="216903"/>
    <lineage>
        <taxon>Bacteria</taxon>
        <taxon>Pseudomonadati</taxon>
        <taxon>Bacteroidota</taxon>
        <taxon>Flavobacteriia</taxon>
        <taxon>Flavobacteriales</taxon>
        <taxon>Weeksellaceae</taxon>
        <taxon>Chryseobacterium group</taxon>
        <taxon>Epilithonimonas</taxon>
    </lineage>
</organism>
<dbReference type="AlphaFoldDB" id="A0A1M6P8P5"/>
<evidence type="ECO:0000313" key="3">
    <source>
        <dbReference type="EMBL" id="SHK04272.1"/>
    </source>
</evidence>
<keyword evidence="4" id="KW-1185">Reference proteome</keyword>
<dbReference type="Proteomes" id="UP000184498">
    <property type="component" value="Unassembled WGS sequence"/>
</dbReference>
<keyword evidence="1" id="KW-0732">Signal</keyword>
<dbReference type="Pfam" id="PF20545">
    <property type="entry name" value="DUF6759"/>
    <property type="match status" value="1"/>
</dbReference>
<evidence type="ECO:0000259" key="2">
    <source>
        <dbReference type="Pfam" id="PF20545"/>
    </source>
</evidence>
<dbReference type="PROSITE" id="PS51257">
    <property type="entry name" value="PROKAR_LIPOPROTEIN"/>
    <property type="match status" value="1"/>
</dbReference>
<feature type="chain" id="PRO_5009920013" description="DUF6759 domain-containing protein" evidence="1">
    <location>
        <begin position="19"/>
        <end position="153"/>
    </location>
</feature>
<gene>
    <name evidence="3" type="ORF">SAMN05444371_0929</name>
</gene>
<dbReference type="InterPro" id="IPR046647">
    <property type="entry name" value="DUF6759"/>
</dbReference>